<accession>A0A128A3H2</accession>
<dbReference type="AlphaFoldDB" id="A0A128A3H2"/>
<keyword evidence="2" id="KW-1185">Reference proteome</keyword>
<dbReference type="EMBL" id="LN890280">
    <property type="protein sequence ID" value="CUR51872.1"/>
    <property type="molecule type" value="Genomic_DNA"/>
</dbReference>
<dbReference type="InterPro" id="IPR002187">
    <property type="entry name" value="N-reg_PII"/>
</dbReference>
<dbReference type="GO" id="GO:0006808">
    <property type="term" value="P:regulation of nitrogen utilization"/>
    <property type="evidence" value="ECO:0007669"/>
    <property type="project" value="InterPro"/>
</dbReference>
<gene>
    <name evidence="1" type="primary">glnB</name>
    <name evidence="1" type="ORF">NDEV_1107</name>
</gene>
<evidence type="ECO:0000313" key="2">
    <source>
        <dbReference type="Proteomes" id="UP000196239"/>
    </source>
</evidence>
<dbReference type="SMART" id="SM00938">
    <property type="entry name" value="P-II"/>
    <property type="match status" value="1"/>
</dbReference>
<dbReference type="KEGG" id="ndv:NDEV_1107"/>
<name>A0A128A3H2_9ARCH</name>
<evidence type="ECO:0000313" key="1">
    <source>
        <dbReference type="EMBL" id="CUR51872.1"/>
    </source>
</evidence>
<sequence length="109" mass="12049">MLKIEVILPENEIKSISDALKKLSVGGITAYKGWGRGKTIAREIHASKGTEVFTPEFGDRFIVEIVVADEKKNEVIAAIRSSSKFGKIFVIPISEAYDIQTPKKDEQAI</sequence>
<dbReference type="PANTHER" id="PTHR30115">
    <property type="entry name" value="NITROGEN REGULATORY PROTEIN P-II"/>
    <property type="match status" value="1"/>
</dbReference>
<organism evidence="1 2">
    <name type="scientific">Nitrosotalea devaniterrae</name>
    <dbReference type="NCBI Taxonomy" id="1078905"/>
    <lineage>
        <taxon>Archaea</taxon>
        <taxon>Nitrososphaerota</taxon>
        <taxon>Nitrososphaeria</taxon>
        <taxon>Nitrosotaleales</taxon>
        <taxon>Nitrosotaleaceae</taxon>
        <taxon>Nitrosotalea</taxon>
    </lineage>
</organism>
<reference evidence="2" key="1">
    <citation type="submission" date="2015-10" db="EMBL/GenBank/DDBJ databases">
        <authorList>
            <person name="Lehtovirta-Morley L.E."/>
            <person name="Vieille C."/>
        </authorList>
    </citation>
    <scope>NUCLEOTIDE SEQUENCE [LARGE SCALE GENOMIC DNA]</scope>
</reference>
<dbReference type="GO" id="GO:0005829">
    <property type="term" value="C:cytosol"/>
    <property type="evidence" value="ECO:0007669"/>
    <property type="project" value="TreeGrafter"/>
</dbReference>
<dbReference type="Proteomes" id="UP000196239">
    <property type="component" value="Chromosome 1"/>
</dbReference>
<dbReference type="Gene3D" id="3.30.70.120">
    <property type="match status" value="1"/>
</dbReference>
<dbReference type="PROSITE" id="PS51343">
    <property type="entry name" value="PII_GLNB_DOM"/>
    <property type="match status" value="1"/>
</dbReference>
<dbReference type="PANTHER" id="PTHR30115:SF11">
    <property type="entry name" value="NITROGEN REGULATORY PROTEIN P-II HOMOLOG"/>
    <property type="match status" value="1"/>
</dbReference>
<dbReference type="GO" id="GO:0005524">
    <property type="term" value="F:ATP binding"/>
    <property type="evidence" value="ECO:0007669"/>
    <property type="project" value="TreeGrafter"/>
</dbReference>
<dbReference type="Pfam" id="PF00543">
    <property type="entry name" value="P-II"/>
    <property type="match status" value="1"/>
</dbReference>
<dbReference type="InterPro" id="IPR011322">
    <property type="entry name" value="N-reg_PII-like_a/b"/>
</dbReference>
<protein>
    <submittedName>
        <fullName evidence="1">Nitrogen regulatory protein P-II</fullName>
    </submittedName>
</protein>
<dbReference type="InterPro" id="IPR015867">
    <property type="entry name" value="N-reg_PII/ATP_PRibTrfase_C"/>
</dbReference>
<dbReference type="SUPFAM" id="SSF54913">
    <property type="entry name" value="GlnB-like"/>
    <property type="match status" value="1"/>
</dbReference>
<dbReference type="GO" id="GO:0030234">
    <property type="term" value="F:enzyme regulator activity"/>
    <property type="evidence" value="ECO:0007669"/>
    <property type="project" value="InterPro"/>
</dbReference>
<proteinExistence type="predicted"/>